<name>A0A9D4L4T2_DREPO</name>
<gene>
    <name evidence="1" type="ORF">DPMN_094464</name>
</gene>
<dbReference type="Proteomes" id="UP000828390">
    <property type="component" value="Unassembled WGS sequence"/>
</dbReference>
<accession>A0A9D4L4T2</accession>
<protein>
    <submittedName>
        <fullName evidence="1">Uncharacterized protein</fullName>
    </submittedName>
</protein>
<dbReference type="AlphaFoldDB" id="A0A9D4L4T2"/>
<sequence>MRIKCVNATGLHQESKPESIQESIESIVSEHNWSTGKQSVNVTGQQESIQEAQESIVIEHNWSAGKQSVNVTGQQESIQETTNLEIRENLEKNFHFFQSGKSQGIREKFLKSGKNQGILFGQTFPTFS</sequence>
<evidence type="ECO:0000313" key="1">
    <source>
        <dbReference type="EMBL" id="KAH3851975.1"/>
    </source>
</evidence>
<organism evidence="1 2">
    <name type="scientific">Dreissena polymorpha</name>
    <name type="common">Zebra mussel</name>
    <name type="synonym">Mytilus polymorpha</name>
    <dbReference type="NCBI Taxonomy" id="45954"/>
    <lineage>
        <taxon>Eukaryota</taxon>
        <taxon>Metazoa</taxon>
        <taxon>Spiralia</taxon>
        <taxon>Lophotrochozoa</taxon>
        <taxon>Mollusca</taxon>
        <taxon>Bivalvia</taxon>
        <taxon>Autobranchia</taxon>
        <taxon>Heteroconchia</taxon>
        <taxon>Euheterodonta</taxon>
        <taxon>Imparidentia</taxon>
        <taxon>Neoheterodontei</taxon>
        <taxon>Myida</taxon>
        <taxon>Dreissenoidea</taxon>
        <taxon>Dreissenidae</taxon>
        <taxon>Dreissena</taxon>
    </lineage>
</organism>
<reference evidence="1" key="2">
    <citation type="submission" date="2020-11" db="EMBL/GenBank/DDBJ databases">
        <authorList>
            <person name="McCartney M.A."/>
            <person name="Auch B."/>
            <person name="Kono T."/>
            <person name="Mallez S."/>
            <person name="Becker A."/>
            <person name="Gohl D.M."/>
            <person name="Silverstein K.A.T."/>
            <person name="Koren S."/>
            <person name="Bechman K.B."/>
            <person name="Herman A."/>
            <person name="Abrahante J.E."/>
            <person name="Garbe J."/>
        </authorList>
    </citation>
    <scope>NUCLEOTIDE SEQUENCE</scope>
    <source>
        <strain evidence="1">Duluth1</strain>
        <tissue evidence="1">Whole animal</tissue>
    </source>
</reference>
<proteinExistence type="predicted"/>
<comment type="caution">
    <text evidence="1">The sequence shown here is derived from an EMBL/GenBank/DDBJ whole genome shotgun (WGS) entry which is preliminary data.</text>
</comment>
<reference evidence="1" key="1">
    <citation type="journal article" date="2019" name="bioRxiv">
        <title>The Genome of the Zebra Mussel, Dreissena polymorpha: A Resource for Invasive Species Research.</title>
        <authorList>
            <person name="McCartney M.A."/>
            <person name="Auch B."/>
            <person name="Kono T."/>
            <person name="Mallez S."/>
            <person name="Zhang Y."/>
            <person name="Obille A."/>
            <person name="Becker A."/>
            <person name="Abrahante J.E."/>
            <person name="Garbe J."/>
            <person name="Badalamenti J.P."/>
            <person name="Herman A."/>
            <person name="Mangelson H."/>
            <person name="Liachko I."/>
            <person name="Sullivan S."/>
            <person name="Sone E.D."/>
            <person name="Koren S."/>
            <person name="Silverstein K.A.T."/>
            <person name="Beckman K.B."/>
            <person name="Gohl D.M."/>
        </authorList>
    </citation>
    <scope>NUCLEOTIDE SEQUENCE</scope>
    <source>
        <strain evidence="1">Duluth1</strain>
        <tissue evidence="1">Whole animal</tissue>
    </source>
</reference>
<keyword evidence="2" id="KW-1185">Reference proteome</keyword>
<dbReference type="EMBL" id="JAIWYP010000003">
    <property type="protein sequence ID" value="KAH3851975.1"/>
    <property type="molecule type" value="Genomic_DNA"/>
</dbReference>
<evidence type="ECO:0000313" key="2">
    <source>
        <dbReference type="Proteomes" id="UP000828390"/>
    </source>
</evidence>